<comment type="caution">
    <text evidence="3">Lacks conserved residue(s) required for the propagation of feature annotation.</text>
</comment>
<dbReference type="CDD" id="cd00156">
    <property type="entry name" value="REC"/>
    <property type="match status" value="1"/>
</dbReference>
<dbReference type="KEGG" id="cbar:PATL70BA_3043"/>
<gene>
    <name evidence="5" type="ORF">PATL70BA_3043</name>
</gene>
<reference evidence="5 6" key="1">
    <citation type="submission" date="2018-09" db="EMBL/GenBank/DDBJ databases">
        <authorList>
            <person name="Postec A."/>
        </authorList>
    </citation>
    <scope>NUCLEOTIDE SEQUENCE [LARGE SCALE GENOMIC DNA]</scope>
    <source>
        <strain evidence="5">70B-A</strain>
    </source>
</reference>
<dbReference type="AlphaFoldDB" id="A0A3P7PJ41"/>
<dbReference type="SMART" id="SM00448">
    <property type="entry name" value="REC"/>
    <property type="match status" value="1"/>
</dbReference>
<comment type="function">
    <text evidence="2">May play the central regulatory role in sporulation. It may be an element of the effector pathway responsible for the activation of sporulation genes in response to nutritional stress. Spo0A may act in concert with spo0H (a sigma factor) to control the expression of some genes that are critical to the sporulation process.</text>
</comment>
<dbReference type="PROSITE" id="PS50110">
    <property type="entry name" value="RESPONSE_REGULATORY"/>
    <property type="match status" value="1"/>
</dbReference>
<organism evidence="5 6">
    <name type="scientific">Petrocella atlantisensis</name>
    <dbReference type="NCBI Taxonomy" id="2173034"/>
    <lineage>
        <taxon>Bacteria</taxon>
        <taxon>Bacillati</taxon>
        <taxon>Bacillota</taxon>
        <taxon>Clostridia</taxon>
        <taxon>Lachnospirales</taxon>
        <taxon>Vallitaleaceae</taxon>
        <taxon>Petrocella</taxon>
    </lineage>
</organism>
<protein>
    <recommendedName>
        <fullName evidence="1">Stage 0 sporulation protein A homolog</fullName>
    </recommendedName>
</protein>
<dbReference type="InterPro" id="IPR001789">
    <property type="entry name" value="Sig_transdc_resp-reg_receiver"/>
</dbReference>
<evidence type="ECO:0000313" key="5">
    <source>
        <dbReference type="EMBL" id="VDN48958.1"/>
    </source>
</evidence>
<name>A0A3P7PJ41_9FIRM</name>
<dbReference type="Proteomes" id="UP000279029">
    <property type="component" value="Chromosome"/>
</dbReference>
<dbReference type="Gene3D" id="3.40.50.2300">
    <property type="match status" value="1"/>
</dbReference>
<dbReference type="InterPro" id="IPR011006">
    <property type="entry name" value="CheY-like_superfamily"/>
</dbReference>
<evidence type="ECO:0000256" key="1">
    <source>
        <dbReference type="ARBA" id="ARBA00018672"/>
    </source>
</evidence>
<accession>A0A3P7PJ41</accession>
<evidence type="ECO:0000256" key="3">
    <source>
        <dbReference type="PROSITE-ProRule" id="PRU00169"/>
    </source>
</evidence>
<feature type="domain" description="Response regulatory" evidence="4">
    <location>
        <begin position="3"/>
        <end position="114"/>
    </location>
</feature>
<dbReference type="GO" id="GO:0000160">
    <property type="term" value="P:phosphorelay signal transduction system"/>
    <property type="evidence" value="ECO:0007669"/>
    <property type="project" value="InterPro"/>
</dbReference>
<proteinExistence type="predicted"/>
<dbReference type="SUPFAM" id="SSF52172">
    <property type="entry name" value="CheY-like"/>
    <property type="match status" value="1"/>
</dbReference>
<dbReference type="EMBL" id="LR130778">
    <property type="protein sequence ID" value="VDN48958.1"/>
    <property type="molecule type" value="Genomic_DNA"/>
</dbReference>
<evidence type="ECO:0000313" key="6">
    <source>
        <dbReference type="Proteomes" id="UP000279029"/>
    </source>
</evidence>
<evidence type="ECO:0000259" key="4">
    <source>
        <dbReference type="PROSITE" id="PS50110"/>
    </source>
</evidence>
<evidence type="ECO:0000256" key="2">
    <source>
        <dbReference type="ARBA" id="ARBA00024867"/>
    </source>
</evidence>
<keyword evidence="6" id="KW-1185">Reference proteome</keyword>
<sequence>MKRALLVNDSLFESLILKDLLLQLNYEVELADEYDALYQVEQFEPELIVVNYIMHEIRGDQLIEQIKKDKPDMICLLSSSSMIQKDEVKKNILDGVLRTPVSMFTLKDLLRRIDASISKTIMEKKINRREGEERFCDHCNADISAFNLHIVFCPFCGEEL</sequence>